<keyword evidence="2" id="KW-0805">Transcription regulation</keyword>
<evidence type="ECO:0000256" key="3">
    <source>
        <dbReference type="ARBA" id="ARBA00023125"/>
    </source>
</evidence>
<dbReference type="CDD" id="cd08474">
    <property type="entry name" value="PBP2_CrgA_like_5"/>
    <property type="match status" value="1"/>
</dbReference>
<gene>
    <name evidence="6" type="ORF">POL68_28110</name>
</gene>
<reference evidence="6 7" key="1">
    <citation type="submission" date="2022-11" db="EMBL/GenBank/DDBJ databases">
        <title>Minimal conservation of predation-associated metabolite biosynthetic gene clusters underscores biosynthetic potential of Myxococcota including descriptions for ten novel species: Archangium lansinium sp. nov., Myxococcus landrumus sp. nov., Nannocystis bai.</title>
        <authorList>
            <person name="Ahearne A."/>
            <person name="Stevens C."/>
            <person name="Dowd S."/>
        </authorList>
    </citation>
    <scope>NUCLEOTIDE SEQUENCE [LARGE SCALE GENOMIC DNA]</scope>
    <source>
        <strain evidence="6 7">NCWAL01</strain>
    </source>
</reference>
<evidence type="ECO:0000256" key="4">
    <source>
        <dbReference type="ARBA" id="ARBA00023163"/>
    </source>
</evidence>
<evidence type="ECO:0000256" key="1">
    <source>
        <dbReference type="ARBA" id="ARBA00009437"/>
    </source>
</evidence>
<dbReference type="Gene3D" id="1.10.10.10">
    <property type="entry name" value="Winged helix-like DNA-binding domain superfamily/Winged helix DNA-binding domain"/>
    <property type="match status" value="1"/>
</dbReference>
<dbReference type="EMBL" id="JAQNDM010000002">
    <property type="protein sequence ID" value="MDC0712360.1"/>
    <property type="molecule type" value="Genomic_DNA"/>
</dbReference>
<sequence length="305" mass="33422">MKRPGLFELQVISAVASHRSFRAAAAEVGLSPSALSHVVAALEKRLGVRLFHRTTRSVSLTEAGDGLLSRIRPALAELSAAMESVNEYRDTPTGTLRITTSEGAAQQVFTPMVLEFMKRHPAMKVEIGVESRFVDIVKEGFDAGIRPLEAVPRDMVAVPCGPKQRAAVVGSPRYFKLNPRPNVPAELRAHRCIRLRKKNGGLYAWEFERRGEAQEIEVDGPLTLDTLSLVIEAALNGAGLAYLNAWDVRAYLASGKLVSVLEDWLPAWPGLCVFFPSHRHVPAGLRAFVEVVKEVTKRAASRAEP</sequence>
<accession>A0ABT5DFB4</accession>
<dbReference type="Gene3D" id="3.40.190.290">
    <property type="match status" value="1"/>
</dbReference>
<dbReference type="PANTHER" id="PTHR30537:SF1">
    <property type="entry name" value="HTH-TYPE TRANSCRIPTIONAL REGULATOR PGRR"/>
    <property type="match status" value="1"/>
</dbReference>
<dbReference type="SUPFAM" id="SSF46785">
    <property type="entry name" value="Winged helix' DNA-binding domain"/>
    <property type="match status" value="1"/>
</dbReference>
<dbReference type="PROSITE" id="PS50931">
    <property type="entry name" value="HTH_LYSR"/>
    <property type="match status" value="1"/>
</dbReference>
<organism evidence="6 7">
    <name type="scientific">Stigmatella ashevillensis</name>
    <dbReference type="NCBI Taxonomy" id="2995309"/>
    <lineage>
        <taxon>Bacteria</taxon>
        <taxon>Pseudomonadati</taxon>
        <taxon>Myxococcota</taxon>
        <taxon>Myxococcia</taxon>
        <taxon>Myxococcales</taxon>
        <taxon>Cystobacterineae</taxon>
        <taxon>Archangiaceae</taxon>
        <taxon>Stigmatella</taxon>
    </lineage>
</organism>
<comment type="similarity">
    <text evidence="1">Belongs to the LysR transcriptional regulatory family.</text>
</comment>
<dbReference type="Pfam" id="PF03466">
    <property type="entry name" value="LysR_substrate"/>
    <property type="match status" value="1"/>
</dbReference>
<name>A0ABT5DFB4_9BACT</name>
<dbReference type="InterPro" id="IPR005119">
    <property type="entry name" value="LysR_subst-bd"/>
</dbReference>
<dbReference type="InterPro" id="IPR000847">
    <property type="entry name" value="LysR_HTH_N"/>
</dbReference>
<dbReference type="SUPFAM" id="SSF53850">
    <property type="entry name" value="Periplasmic binding protein-like II"/>
    <property type="match status" value="1"/>
</dbReference>
<feature type="domain" description="HTH lysR-type" evidence="5">
    <location>
        <begin position="9"/>
        <end position="61"/>
    </location>
</feature>
<evidence type="ECO:0000259" key="5">
    <source>
        <dbReference type="PROSITE" id="PS50931"/>
    </source>
</evidence>
<proteinExistence type="inferred from homology"/>
<dbReference type="RefSeq" id="WP_272142466.1">
    <property type="nucleotide sequence ID" value="NZ_JAQNDM010000002.1"/>
</dbReference>
<dbReference type="InterPro" id="IPR036390">
    <property type="entry name" value="WH_DNA-bd_sf"/>
</dbReference>
<evidence type="ECO:0000313" key="6">
    <source>
        <dbReference type="EMBL" id="MDC0712360.1"/>
    </source>
</evidence>
<evidence type="ECO:0000256" key="2">
    <source>
        <dbReference type="ARBA" id="ARBA00023015"/>
    </source>
</evidence>
<keyword evidence="4" id="KW-0804">Transcription</keyword>
<dbReference type="InterPro" id="IPR058163">
    <property type="entry name" value="LysR-type_TF_proteobact-type"/>
</dbReference>
<comment type="caution">
    <text evidence="6">The sequence shown here is derived from an EMBL/GenBank/DDBJ whole genome shotgun (WGS) entry which is preliminary data.</text>
</comment>
<dbReference type="PANTHER" id="PTHR30537">
    <property type="entry name" value="HTH-TYPE TRANSCRIPTIONAL REGULATOR"/>
    <property type="match status" value="1"/>
</dbReference>
<evidence type="ECO:0000313" key="7">
    <source>
        <dbReference type="Proteomes" id="UP001221838"/>
    </source>
</evidence>
<dbReference type="Pfam" id="PF00126">
    <property type="entry name" value="HTH_1"/>
    <property type="match status" value="1"/>
</dbReference>
<keyword evidence="3" id="KW-0238">DNA-binding</keyword>
<protein>
    <submittedName>
        <fullName evidence="6">LysR substrate-binding domain-containing protein</fullName>
    </submittedName>
</protein>
<dbReference type="Proteomes" id="UP001221838">
    <property type="component" value="Unassembled WGS sequence"/>
</dbReference>
<dbReference type="InterPro" id="IPR036388">
    <property type="entry name" value="WH-like_DNA-bd_sf"/>
</dbReference>
<keyword evidence="7" id="KW-1185">Reference proteome</keyword>